<dbReference type="SUPFAM" id="SSF81442">
    <property type="entry name" value="Cytochrome c oxidase subunit I-like"/>
    <property type="match status" value="1"/>
</dbReference>
<dbReference type="PANTHER" id="PTHR10422:SF35">
    <property type="entry name" value="CYTOCHROME BO(3) UBIQUINOL OXIDASE SUBUNIT 1"/>
    <property type="match status" value="1"/>
</dbReference>
<evidence type="ECO:0000256" key="16">
    <source>
        <dbReference type="ARBA" id="ARBA00047816"/>
    </source>
</evidence>
<evidence type="ECO:0000259" key="20">
    <source>
        <dbReference type="PROSITE" id="PS50855"/>
    </source>
</evidence>
<dbReference type="GO" id="GO:0005886">
    <property type="term" value="C:plasma membrane"/>
    <property type="evidence" value="ECO:0007669"/>
    <property type="project" value="UniProtKB-SubCell"/>
</dbReference>
<keyword evidence="10" id="KW-1278">Translocase</keyword>
<dbReference type="PROSITE" id="PS00077">
    <property type="entry name" value="COX1_CUB"/>
    <property type="match status" value="1"/>
</dbReference>
<dbReference type="GO" id="GO:0006119">
    <property type="term" value="P:oxidative phosphorylation"/>
    <property type="evidence" value="ECO:0007669"/>
    <property type="project" value="UniProtKB-UniPathway"/>
</dbReference>
<evidence type="ECO:0000313" key="21">
    <source>
        <dbReference type="EMBL" id="PIW19408.1"/>
    </source>
</evidence>
<feature type="region of interest" description="Disordered" evidence="19">
    <location>
        <begin position="1"/>
        <end position="23"/>
    </location>
</feature>
<reference evidence="21 22" key="1">
    <citation type="submission" date="2017-09" db="EMBL/GenBank/DDBJ databases">
        <title>Depth-based differentiation of microbial function through sediment-hosted aquifers and enrichment of novel symbionts in the deep terrestrial subsurface.</title>
        <authorList>
            <person name="Probst A.J."/>
            <person name="Ladd B."/>
            <person name="Jarett J.K."/>
            <person name="Geller-Mcgrath D.E."/>
            <person name="Sieber C.M."/>
            <person name="Emerson J.B."/>
            <person name="Anantharaman K."/>
            <person name="Thomas B.C."/>
            <person name="Malmstrom R."/>
            <person name="Stieglmeier M."/>
            <person name="Klingl A."/>
            <person name="Woyke T."/>
            <person name="Ryan C.M."/>
            <person name="Banfield J.F."/>
        </authorList>
    </citation>
    <scope>NUCLEOTIDE SEQUENCE [LARGE SCALE GENOMIC DNA]</scope>
    <source>
        <strain evidence="21">CG17_big_fil_post_rev_8_21_14_2_50_48_46</strain>
    </source>
</reference>
<evidence type="ECO:0000256" key="3">
    <source>
        <dbReference type="ARBA" id="ARBA00009578"/>
    </source>
</evidence>
<protein>
    <recommendedName>
        <fullName evidence="18">Cytochrome c oxidase subunit 1</fullName>
        <ecNumber evidence="18">7.1.1.9</ecNumber>
    </recommendedName>
</protein>
<dbReference type="GO" id="GO:0022904">
    <property type="term" value="P:respiratory electron transport chain"/>
    <property type="evidence" value="ECO:0007669"/>
    <property type="project" value="TreeGrafter"/>
</dbReference>
<keyword evidence="12 18" id="KW-1133">Transmembrane helix</keyword>
<evidence type="ECO:0000256" key="7">
    <source>
        <dbReference type="ARBA" id="ARBA00022660"/>
    </source>
</evidence>
<name>A0A2M7GB66_9BACT</name>
<feature type="transmembrane region" description="Helical" evidence="18">
    <location>
        <begin position="370"/>
        <end position="388"/>
    </location>
</feature>
<feature type="transmembrane region" description="Helical" evidence="18">
    <location>
        <begin position="177"/>
        <end position="203"/>
    </location>
</feature>
<evidence type="ECO:0000256" key="6">
    <source>
        <dbReference type="ARBA" id="ARBA00022617"/>
    </source>
</evidence>
<dbReference type="InterPro" id="IPR036927">
    <property type="entry name" value="Cyt_c_oxase-like_su1_sf"/>
</dbReference>
<keyword evidence="8 17" id="KW-0812">Transmembrane</keyword>
<dbReference type="InterPro" id="IPR014241">
    <property type="entry name" value="Cyt_c_oxidase_su1_bac"/>
</dbReference>
<evidence type="ECO:0000256" key="9">
    <source>
        <dbReference type="ARBA" id="ARBA00022723"/>
    </source>
</evidence>
<dbReference type="CDD" id="cd01662">
    <property type="entry name" value="Ubiquinol_Oxidase_I"/>
    <property type="match status" value="1"/>
</dbReference>
<feature type="transmembrane region" description="Helical" evidence="18">
    <location>
        <begin position="600"/>
        <end position="621"/>
    </location>
</feature>
<evidence type="ECO:0000256" key="4">
    <source>
        <dbReference type="ARBA" id="ARBA00022448"/>
    </source>
</evidence>
<keyword evidence="5 18" id="KW-1003">Cell membrane</keyword>
<feature type="transmembrane region" description="Helical" evidence="18">
    <location>
        <begin position="440"/>
        <end position="462"/>
    </location>
</feature>
<keyword evidence="14 18" id="KW-0186">Copper</keyword>
<comment type="pathway">
    <text evidence="2 18">Energy metabolism; oxidative phosphorylation.</text>
</comment>
<keyword evidence="6 17" id="KW-0349">Heme</keyword>
<dbReference type="Pfam" id="PF00115">
    <property type="entry name" value="COX1"/>
    <property type="match status" value="1"/>
</dbReference>
<dbReference type="GO" id="GO:0004129">
    <property type="term" value="F:cytochrome-c oxidase activity"/>
    <property type="evidence" value="ECO:0007669"/>
    <property type="project" value="UniProtKB-EC"/>
</dbReference>
<keyword evidence="11 17" id="KW-0249">Electron transport</keyword>
<dbReference type="EC" id="7.1.1.9" evidence="18"/>
<comment type="function">
    <text evidence="18">Cytochrome c oxidase is the component of the respiratory chain that catalyzes the reduction of oxygen to water. Subunits 1-3 form the functional core of the enzyme complex. CO I is the catalytic subunit of the enzyme. Electrons originating in cytochrome c are transferred via the copper A center of subunit 2 and heme A of subunit 1 to the bimetallic center formed by heme A3 and copper B.</text>
</comment>
<comment type="catalytic activity">
    <reaction evidence="16 18">
        <text>4 Fe(II)-[cytochrome c] + O2 + 8 H(+)(in) = 4 Fe(III)-[cytochrome c] + 2 H2O + 4 H(+)(out)</text>
        <dbReference type="Rhea" id="RHEA:11436"/>
        <dbReference type="Rhea" id="RHEA-COMP:10350"/>
        <dbReference type="Rhea" id="RHEA-COMP:14399"/>
        <dbReference type="ChEBI" id="CHEBI:15377"/>
        <dbReference type="ChEBI" id="CHEBI:15378"/>
        <dbReference type="ChEBI" id="CHEBI:15379"/>
        <dbReference type="ChEBI" id="CHEBI:29033"/>
        <dbReference type="ChEBI" id="CHEBI:29034"/>
        <dbReference type="EC" id="7.1.1.9"/>
    </reaction>
</comment>
<dbReference type="GO" id="GO:0015990">
    <property type="term" value="P:electron transport coupled proton transport"/>
    <property type="evidence" value="ECO:0007669"/>
    <property type="project" value="InterPro"/>
</dbReference>
<feature type="domain" description="Cytochrome oxidase subunit I profile" evidence="20">
    <location>
        <begin position="33"/>
        <end position="545"/>
    </location>
</feature>
<evidence type="ECO:0000313" key="22">
    <source>
        <dbReference type="Proteomes" id="UP000231019"/>
    </source>
</evidence>
<organism evidence="21 22">
    <name type="scientific">bacterium (Candidatus Blackallbacteria) CG17_big_fil_post_rev_8_21_14_2_50_48_46</name>
    <dbReference type="NCBI Taxonomy" id="2014261"/>
    <lineage>
        <taxon>Bacteria</taxon>
        <taxon>Candidatus Blackallbacteria</taxon>
    </lineage>
</organism>
<evidence type="ECO:0000256" key="5">
    <source>
        <dbReference type="ARBA" id="ARBA00022475"/>
    </source>
</evidence>
<sequence length="639" mass="70567">MATSTEVISTGGHAHTHSDAPEMGMLGPRPSAKTGVWSWLTTTDHKRIGVMYGISALLFLVLGGLEALMVRIQLAVPNNDMLVGDMFNQMFTMHGTTMIFLAVMPLIAAFFNFVVPLQIGARDVAFPRLNAFSLWVFVAGAVLINVSWFAGGAPNGAWVGYPPITGPQYNPGHNSDFWVMGLMLLGVASVAASLNFFTTIINMRAPGLTLMRMPVFVWMTLVTNVLILLAFPPITIALAQLMMDRMFGANFFNVAKGGMPIMWQHWFWVFGHPEVYILILPGMGIVSEILPTFSRKPLFGYPLIVFSGAFIGFMGFTVWSHHMFTSGMGVIAVLAFSVTTSIIAVPTGVKIFNWIGTMWGGNLRMTTPMLYALSFIAMFTVGGFSGIMHSAAAADMQQHDTYFIVAHFHYVLIGGAISALFGGIAYWFPKITGRLMDEKLGKFAFWVFLIGFNMTFFPMHILGLNGMPRRIYTYHADMGWNFWNLFCTVGAFVLAFGILFFFINMVHSFRNGEIAGDDPWDGRTLEWSIPSPPPVYNFAVIPEVTHLDDFWHKKQTGKANIPWDGKLIHMPLSSYYPLIVGVGMFIFGMGMIYIKDSVMFALPVALGGFGLMTFAIFGWALEGPGGEMLDPTKESGAHN</sequence>
<feature type="transmembrane region" description="Helical" evidence="18">
    <location>
        <begin position="50"/>
        <end position="76"/>
    </location>
</feature>
<dbReference type="GO" id="GO:0020037">
    <property type="term" value="F:heme binding"/>
    <property type="evidence" value="ECO:0007669"/>
    <property type="project" value="InterPro"/>
</dbReference>
<feature type="transmembrane region" description="Helical" evidence="18">
    <location>
        <begin position="408"/>
        <end position="428"/>
    </location>
</feature>
<feature type="transmembrane region" description="Helical" evidence="18">
    <location>
        <begin position="325"/>
        <end position="349"/>
    </location>
</feature>
<dbReference type="Gene3D" id="1.10.287.70">
    <property type="match status" value="1"/>
</dbReference>
<keyword evidence="15 18" id="KW-0472">Membrane</keyword>
<evidence type="ECO:0000256" key="11">
    <source>
        <dbReference type="ARBA" id="ARBA00022982"/>
    </source>
</evidence>
<feature type="transmembrane region" description="Helical" evidence="18">
    <location>
        <begin position="129"/>
        <end position="150"/>
    </location>
</feature>
<dbReference type="GO" id="GO:0046872">
    <property type="term" value="F:metal ion binding"/>
    <property type="evidence" value="ECO:0007669"/>
    <property type="project" value="UniProtKB-KW"/>
</dbReference>
<dbReference type="PROSITE" id="PS50855">
    <property type="entry name" value="COX1"/>
    <property type="match status" value="1"/>
</dbReference>
<feature type="transmembrane region" description="Helical" evidence="18">
    <location>
        <begin position="575"/>
        <end position="594"/>
    </location>
</feature>
<evidence type="ECO:0000256" key="1">
    <source>
        <dbReference type="ARBA" id="ARBA00004651"/>
    </source>
</evidence>
<proteinExistence type="inferred from homology"/>
<evidence type="ECO:0000256" key="10">
    <source>
        <dbReference type="ARBA" id="ARBA00022967"/>
    </source>
</evidence>
<comment type="similarity">
    <text evidence="3 17">Belongs to the heme-copper respiratory oxidase family.</text>
</comment>
<evidence type="ECO:0000256" key="17">
    <source>
        <dbReference type="RuleBase" id="RU000370"/>
    </source>
</evidence>
<evidence type="ECO:0000256" key="8">
    <source>
        <dbReference type="ARBA" id="ARBA00022692"/>
    </source>
</evidence>
<feature type="transmembrane region" description="Helical" evidence="18">
    <location>
        <begin position="215"/>
        <end position="243"/>
    </location>
</feature>
<feature type="transmembrane region" description="Helical" evidence="18">
    <location>
        <begin position="482"/>
        <end position="503"/>
    </location>
</feature>
<dbReference type="InterPro" id="IPR023615">
    <property type="entry name" value="Cyt_c_Oxase_su1_BS"/>
</dbReference>
<feature type="transmembrane region" description="Helical" evidence="18">
    <location>
        <begin position="96"/>
        <end position="117"/>
    </location>
</feature>
<evidence type="ECO:0000256" key="14">
    <source>
        <dbReference type="ARBA" id="ARBA00023008"/>
    </source>
</evidence>
<dbReference type="FunFam" id="1.20.210.10:FF:000006">
    <property type="entry name" value="Cytochrome c oxidase subunit 1"/>
    <property type="match status" value="1"/>
</dbReference>
<dbReference type="PANTHER" id="PTHR10422">
    <property type="entry name" value="CYTOCHROME C OXIDASE SUBUNIT 1"/>
    <property type="match status" value="1"/>
</dbReference>
<evidence type="ECO:0000256" key="18">
    <source>
        <dbReference type="RuleBase" id="RU363061"/>
    </source>
</evidence>
<dbReference type="Proteomes" id="UP000231019">
    <property type="component" value="Unassembled WGS sequence"/>
</dbReference>
<dbReference type="UniPathway" id="UPA00705"/>
<dbReference type="InterPro" id="IPR023616">
    <property type="entry name" value="Cyt_c_oxase-like_su1_dom"/>
</dbReference>
<feature type="transmembrane region" description="Helical" evidence="18">
    <location>
        <begin position="298"/>
        <end position="319"/>
    </location>
</feature>
<accession>A0A2M7GB66</accession>
<dbReference type="AlphaFoldDB" id="A0A2M7GB66"/>
<gene>
    <name evidence="21" type="primary">ctaD</name>
    <name evidence="21" type="ORF">COW36_00800</name>
</gene>
<feature type="transmembrane region" description="Helical" evidence="18">
    <location>
        <begin position="263"/>
        <end position="286"/>
    </location>
</feature>
<dbReference type="NCBIfam" id="TIGR02891">
    <property type="entry name" value="CtaD_CoxA"/>
    <property type="match status" value="1"/>
</dbReference>
<keyword evidence="9 18" id="KW-0479">Metal-binding</keyword>
<keyword evidence="7 17" id="KW-0679">Respiratory chain</keyword>
<keyword evidence="13 18" id="KW-0408">Iron</keyword>
<evidence type="ECO:0000256" key="15">
    <source>
        <dbReference type="ARBA" id="ARBA00023136"/>
    </source>
</evidence>
<dbReference type="InterPro" id="IPR000883">
    <property type="entry name" value="Cyt_C_Oxase_1"/>
</dbReference>
<evidence type="ECO:0000256" key="13">
    <source>
        <dbReference type="ARBA" id="ARBA00023004"/>
    </source>
</evidence>
<evidence type="ECO:0000256" key="2">
    <source>
        <dbReference type="ARBA" id="ARBA00004673"/>
    </source>
</evidence>
<comment type="subcellular location">
    <subcellularLocation>
        <location evidence="1 18">Cell membrane</location>
        <topology evidence="1 18">Multi-pass membrane protein</topology>
    </subcellularLocation>
</comment>
<evidence type="ECO:0000256" key="19">
    <source>
        <dbReference type="SAM" id="MobiDB-lite"/>
    </source>
</evidence>
<dbReference type="EMBL" id="PFFQ01000004">
    <property type="protein sequence ID" value="PIW19408.1"/>
    <property type="molecule type" value="Genomic_DNA"/>
</dbReference>
<keyword evidence="4 17" id="KW-0813">Transport</keyword>
<dbReference type="Gene3D" id="1.20.210.10">
    <property type="entry name" value="Cytochrome c oxidase-like, subunit I domain"/>
    <property type="match status" value="1"/>
</dbReference>
<comment type="caution">
    <text evidence="21">The sequence shown here is derived from an EMBL/GenBank/DDBJ whole genome shotgun (WGS) entry which is preliminary data.</text>
</comment>
<evidence type="ECO:0000256" key="12">
    <source>
        <dbReference type="ARBA" id="ARBA00022989"/>
    </source>
</evidence>
<dbReference type="PRINTS" id="PR01165">
    <property type="entry name" value="CYCOXIDASEI"/>
</dbReference>